<dbReference type="PANTHER" id="PTHR46696">
    <property type="entry name" value="P450, PUTATIVE (EUROFUNG)-RELATED"/>
    <property type="match status" value="1"/>
</dbReference>
<evidence type="ECO:0000256" key="7">
    <source>
        <dbReference type="ARBA" id="ARBA00023033"/>
    </source>
</evidence>
<dbReference type="SUPFAM" id="SSF48264">
    <property type="entry name" value="Cytochrome P450"/>
    <property type="match status" value="1"/>
</dbReference>
<dbReference type="InterPro" id="IPR017972">
    <property type="entry name" value="Cyt_P450_CS"/>
</dbReference>
<protein>
    <submittedName>
        <fullName evidence="9">Cytochrome P450</fullName>
    </submittedName>
</protein>
<gene>
    <name evidence="9" type="ORF">GCM10023175_20970</name>
</gene>
<evidence type="ECO:0000313" key="9">
    <source>
        <dbReference type="EMBL" id="GAA4543761.1"/>
    </source>
</evidence>
<dbReference type="RefSeq" id="WP_345415223.1">
    <property type="nucleotide sequence ID" value="NZ_BAABGT010000027.1"/>
</dbReference>
<evidence type="ECO:0000256" key="5">
    <source>
        <dbReference type="ARBA" id="ARBA00023002"/>
    </source>
</evidence>
<evidence type="ECO:0000256" key="6">
    <source>
        <dbReference type="ARBA" id="ARBA00023004"/>
    </source>
</evidence>
<evidence type="ECO:0000256" key="3">
    <source>
        <dbReference type="ARBA" id="ARBA00022617"/>
    </source>
</evidence>
<evidence type="ECO:0000256" key="4">
    <source>
        <dbReference type="ARBA" id="ARBA00022723"/>
    </source>
</evidence>
<sequence length="416" mass="44700">MTTTLPQLPFDRPGVLDIAPLYAQLRSRAPVTAVRTATGDPAWLVTGHAECRALFADPRLGRSHPDPAHAARLSGAALLGGPMGDPETEQEQHATMRTLLAPAFSARRMNRLRAHVDELVTAALDRLAAHGSPADLHELVSLPIPILVICELLGVPYADRDRFRAWSEGAGRLDDPQASQRALYALVEYVKGLVERKRAEPGEDVLTDLAAAGPEHDWRSAGLAAAVLFAGHETTVTRIDVGTVLLLHDPARWTDLAADPDRVPATVEEILRVAAPGGSGLPRYAHTDVEIAGVTLRAGDCVVLAPAAANRDPRAFTAPETFDPDRADGRAHLTFGYGPRFCIGASLARVELQAVFTALPARFPALRLDVPAEDLRLRADLLTGGLDALPVAWDRAAAVRRRGGPRGRRDRPDADR</sequence>
<dbReference type="CDD" id="cd11031">
    <property type="entry name" value="Cyp158A-like"/>
    <property type="match status" value="1"/>
</dbReference>
<dbReference type="PANTHER" id="PTHR46696:SF5">
    <property type="entry name" value="CYTOCHROME P450 BJ-1"/>
    <property type="match status" value="1"/>
</dbReference>
<dbReference type="PROSITE" id="PS00086">
    <property type="entry name" value="CYTOCHROME_P450"/>
    <property type="match status" value="1"/>
</dbReference>
<keyword evidence="6 8" id="KW-0408">Iron</keyword>
<dbReference type="InterPro" id="IPR036396">
    <property type="entry name" value="Cyt_P450_sf"/>
</dbReference>
<dbReference type="Gene3D" id="1.10.630.10">
    <property type="entry name" value="Cytochrome P450"/>
    <property type="match status" value="1"/>
</dbReference>
<keyword evidence="7 8" id="KW-0503">Monooxygenase</keyword>
<dbReference type="Proteomes" id="UP001501598">
    <property type="component" value="Unassembled WGS sequence"/>
</dbReference>
<evidence type="ECO:0000256" key="8">
    <source>
        <dbReference type="RuleBase" id="RU000461"/>
    </source>
</evidence>
<keyword evidence="5 8" id="KW-0560">Oxidoreductase</keyword>
<reference evidence="10" key="1">
    <citation type="journal article" date="2019" name="Int. J. Syst. Evol. Microbiol.">
        <title>The Global Catalogue of Microorganisms (GCM) 10K type strain sequencing project: providing services to taxonomists for standard genome sequencing and annotation.</title>
        <authorList>
            <consortium name="The Broad Institute Genomics Platform"/>
            <consortium name="The Broad Institute Genome Sequencing Center for Infectious Disease"/>
            <person name="Wu L."/>
            <person name="Ma J."/>
        </authorList>
    </citation>
    <scope>NUCLEOTIDE SEQUENCE [LARGE SCALE GENOMIC DNA]</scope>
    <source>
        <strain evidence="10">JCM 17906</strain>
    </source>
</reference>
<dbReference type="InterPro" id="IPR002397">
    <property type="entry name" value="Cyt_P450_B"/>
</dbReference>
<comment type="similarity">
    <text evidence="2 8">Belongs to the cytochrome P450 family.</text>
</comment>
<evidence type="ECO:0000256" key="1">
    <source>
        <dbReference type="ARBA" id="ARBA00001971"/>
    </source>
</evidence>
<keyword evidence="4 8" id="KW-0479">Metal-binding</keyword>
<accession>A0ABP8RQD5</accession>
<organism evidence="9 10">
    <name type="scientific">Pseudonocardia xishanensis</name>
    <dbReference type="NCBI Taxonomy" id="630995"/>
    <lineage>
        <taxon>Bacteria</taxon>
        <taxon>Bacillati</taxon>
        <taxon>Actinomycetota</taxon>
        <taxon>Actinomycetes</taxon>
        <taxon>Pseudonocardiales</taxon>
        <taxon>Pseudonocardiaceae</taxon>
        <taxon>Pseudonocardia</taxon>
    </lineage>
</organism>
<dbReference type="EMBL" id="BAABGT010000027">
    <property type="protein sequence ID" value="GAA4543761.1"/>
    <property type="molecule type" value="Genomic_DNA"/>
</dbReference>
<comment type="cofactor">
    <cofactor evidence="1">
        <name>heme</name>
        <dbReference type="ChEBI" id="CHEBI:30413"/>
    </cofactor>
</comment>
<keyword evidence="3 8" id="KW-0349">Heme</keyword>
<evidence type="ECO:0000313" key="10">
    <source>
        <dbReference type="Proteomes" id="UP001501598"/>
    </source>
</evidence>
<proteinExistence type="inferred from homology"/>
<dbReference type="Pfam" id="PF00067">
    <property type="entry name" value="p450"/>
    <property type="match status" value="1"/>
</dbReference>
<comment type="caution">
    <text evidence="9">The sequence shown here is derived from an EMBL/GenBank/DDBJ whole genome shotgun (WGS) entry which is preliminary data.</text>
</comment>
<dbReference type="InterPro" id="IPR001128">
    <property type="entry name" value="Cyt_P450"/>
</dbReference>
<keyword evidence="10" id="KW-1185">Reference proteome</keyword>
<dbReference type="PRINTS" id="PR00359">
    <property type="entry name" value="BP450"/>
</dbReference>
<name>A0ABP8RQD5_9PSEU</name>
<dbReference type="PRINTS" id="PR00385">
    <property type="entry name" value="P450"/>
</dbReference>
<evidence type="ECO:0000256" key="2">
    <source>
        <dbReference type="ARBA" id="ARBA00010617"/>
    </source>
</evidence>